<dbReference type="InterPro" id="IPR006020">
    <property type="entry name" value="PTB/PI_dom"/>
</dbReference>
<dbReference type="Pfam" id="PF00640">
    <property type="entry name" value="PID"/>
    <property type="match status" value="1"/>
</dbReference>
<feature type="compositionally biased region" description="Polar residues" evidence="2">
    <location>
        <begin position="16"/>
        <end position="31"/>
    </location>
</feature>
<dbReference type="AlphaFoldDB" id="A0A7J5XN77"/>
<dbReference type="SUPFAM" id="SSF50729">
    <property type="entry name" value="PH domain-like"/>
    <property type="match status" value="2"/>
</dbReference>
<dbReference type="CDD" id="cd01272">
    <property type="entry name" value="PTB1_Fe65"/>
    <property type="match status" value="1"/>
</dbReference>
<dbReference type="GO" id="GO:0006355">
    <property type="term" value="P:regulation of DNA-templated transcription"/>
    <property type="evidence" value="ECO:0007669"/>
    <property type="project" value="TreeGrafter"/>
</dbReference>
<dbReference type="OrthoDB" id="5969782at2759"/>
<organism evidence="4 5">
    <name type="scientific">Dissostichus mawsoni</name>
    <name type="common">Antarctic cod</name>
    <dbReference type="NCBI Taxonomy" id="36200"/>
    <lineage>
        <taxon>Eukaryota</taxon>
        <taxon>Metazoa</taxon>
        <taxon>Chordata</taxon>
        <taxon>Craniata</taxon>
        <taxon>Vertebrata</taxon>
        <taxon>Euteleostomi</taxon>
        <taxon>Actinopterygii</taxon>
        <taxon>Neopterygii</taxon>
        <taxon>Teleostei</taxon>
        <taxon>Neoteleostei</taxon>
        <taxon>Acanthomorphata</taxon>
        <taxon>Eupercaria</taxon>
        <taxon>Perciformes</taxon>
        <taxon>Notothenioidei</taxon>
        <taxon>Nototheniidae</taxon>
        <taxon>Dissostichus</taxon>
    </lineage>
</organism>
<name>A0A7J5XN77_DISMA</name>
<feature type="compositionally biased region" description="Low complexity" evidence="2">
    <location>
        <begin position="111"/>
        <end position="131"/>
    </location>
</feature>
<evidence type="ECO:0000256" key="1">
    <source>
        <dbReference type="ARBA" id="ARBA00022737"/>
    </source>
</evidence>
<feature type="compositionally biased region" description="Basic and acidic residues" evidence="2">
    <location>
        <begin position="86"/>
        <end position="103"/>
    </location>
</feature>
<dbReference type="PANTHER" id="PTHR14058:SF11">
    <property type="entry name" value="AMYLOID BETA PRECURSOR PROTEIN BINDING FAMILY B MEMBER 2"/>
    <property type="match status" value="1"/>
</dbReference>
<feature type="region of interest" description="Disordered" evidence="2">
    <location>
        <begin position="1"/>
        <end position="51"/>
    </location>
</feature>
<sequence>MDLTPESPSEDEDSSWTTLSQETPSPQTPRETGTMCMYGARGTCPQAGGISDSSEIYFWHIPTGTTQYHRPVASSDEQTSPSNEPDTEHGPPQEEHDSPKPPNERPSSLISGSSVEPVPSPSGSSPSSCSSTPYDDVISSGPNLNITSCAASELKDYPVYPDPSLKAFQGATLRYASLNINAPAQLETVDLNNTFSDPEAMSFPVRSLGWMDMAEQDLCDGRSSVAVHHCIRQLSYCRRDIRDSAGVWGEPIISIRVWGVGRDHDRDFAYVARDKNTRVLKCHVFRCDTPAAAIATSLHEICSKFPLPKTELVQKFHVLYMGMTTVSRPIGMDVINGALENLLSSTGKEDWTPVTLSIADTTMAIKEEDLIEQCFRSNSVSFEEEEEVLVECRVRFLSFMGVGRDVHSFAFVMDTGASISSAMHSGANPMQAMCLRLCRQHAYDELFFSSSSAAVSEVSGGSAAPPTRRLLLLLLLLALCGLSDPPGDHQREAGRPVSHRHSENQETALRTPPAMTVTVATAHLDATHTLSPRQHLISTSHGNQRCTYMLTNTTADEGEEQSFSPPDNI</sequence>
<evidence type="ECO:0000313" key="5">
    <source>
        <dbReference type="Proteomes" id="UP000518266"/>
    </source>
</evidence>
<dbReference type="GO" id="GO:0001540">
    <property type="term" value="F:amyloid-beta binding"/>
    <property type="evidence" value="ECO:0007669"/>
    <property type="project" value="InterPro"/>
</dbReference>
<feature type="domain" description="PID" evidence="3">
    <location>
        <begin position="201"/>
        <end position="303"/>
    </location>
</feature>
<dbReference type="Proteomes" id="UP000518266">
    <property type="component" value="Unassembled WGS sequence"/>
</dbReference>
<keyword evidence="1" id="KW-0677">Repeat</keyword>
<dbReference type="Gene3D" id="2.30.29.30">
    <property type="entry name" value="Pleckstrin-homology domain (PH domain)/Phosphotyrosine-binding domain (PTB)"/>
    <property type="match status" value="3"/>
</dbReference>
<dbReference type="Gene3D" id="2.20.70.10">
    <property type="match status" value="1"/>
</dbReference>
<feature type="region of interest" description="Disordered" evidence="2">
    <location>
        <begin position="487"/>
        <end position="510"/>
    </location>
</feature>
<comment type="caution">
    <text evidence="4">The sequence shown here is derived from an EMBL/GenBank/DDBJ whole genome shotgun (WGS) entry which is preliminary data.</text>
</comment>
<dbReference type="GO" id="GO:0005737">
    <property type="term" value="C:cytoplasm"/>
    <property type="evidence" value="ECO:0007669"/>
    <property type="project" value="TreeGrafter"/>
</dbReference>
<dbReference type="GO" id="GO:0005634">
    <property type="term" value="C:nucleus"/>
    <property type="evidence" value="ECO:0007669"/>
    <property type="project" value="TreeGrafter"/>
</dbReference>
<keyword evidence="5" id="KW-1185">Reference proteome</keyword>
<dbReference type="EMBL" id="JAAKFY010000022">
    <property type="protein sequence ID" value="KAF3838293.1"/>
    <property type="molecule type" value="Genomic_DNA"/>
</dbReference>
<evidence type="ECO:0000313" key="4">
    <source>
        <dbReference type="EMBL" id="KAF3838293.1"/>
    </source>
</evidence>
<evidence type="ECO:0000256" key="2">
    <source>
        <dbReference type="SAM" id="MobiDB-lite"/>
    </source>
</evidence>
<dbReference type="InterPro" id="IPR039576">
    <property type="entry name" value="APBB1/2/3"/>
</dbReference>
<feature type="compositionally biased region" description="Basic and acidic residues" evidence="2">
    <location>
        <begin position="487"/>
        <end position="504"/>
    </location>
</feature>
<dbReference type="PROSITE" id="PS01179">
    <property type="entry name" value="PID"/>
    <property type="match status" value="1"/>
</dbReference>
<reference evidence="4 5" key="1">
    <citation type="submission" date="2020-03" db="EMBL/GenBank/DDBJ databases">
        <title>Dissostichus mawsoni Genome sequencing and assembly.</title>
        <authorList>
            <person name="Park H."/>
        </authorList>
    </citation>
    <scope>NUCLEOTIDE SEQUENCE [LARGE SCALE GENOMIC DNA]</scope>
    <source>
        <strain evidence="4">DM0001</strain>
        <tissue evidence="4">Muscle</tissue>
    </source>
</reference>
<dbReference type="FunFam" id="2.30.29.30:FF:000034">
    <property type="entry name" value="amyloid beta A4 precursor protein-binding family B member 2"/>
    <property type="match status" value="1"/>
</dbReference>
<gene>
    <name evidence="4" type="ORF">F7725_010061</name>
</gene>
<feature type="compositionally biased region" description="Polar residues" evidence="2">
    <location>
        <begin position="75"/>
        <end position="84"/>
    </location>
</feature>
<feature type="region of interest" description="Disordered" evidence="2">
    <location>
        <begin position="68"/>
        <end position="136"/>
    </location>
</feature>
<evidence type="ECO:0000259" key="3">
    <source>
        <dbReference type="PROSITE" id="PS01179"/>
    </source>
</evidence>
<dbReference type="PANTHER" id="PTHR14058">
    <property type="entry name" value="AMYLOID BETA A4 PRECURSOR PROTEIN-BINDING FAMILY B"/>
    <property type="match status" value="1"/>
</dbReference>
<dbReference type="SMART" id="SM00462">
    <property type="entry name" value="PTB"/>
    <property type="match status" value="2"/>
</dbReference>
<accession>A0A7J5XN77</accession>
<protein>
    <recommendedName>
        <fullName evidence="3">PID domain-containing protein</fullName>
    </recommendedName>
</protein>
<proteinExistence type="predicted"/>
<dbReference type="InterPro" id="IPR011993">
    <property type="entry name" value="PH-like_dom_sf"/>
</dbReference>